<evidence type="ECO:0000256" key="3">
    <source>
        <dbReference type="ARBA" id="ARBA00023315"/>
    </source>
</evidence>
<dbReference type="InterPro" id="IPR042221">
    <property type="entry name" value="Leu/Phe-tRNA_Trfase_N"/>
</dbReference>
<gene>
    <name evidence="4 5" type="primary">aat</name>
    <name evidence="5" type="ORF">ACFSJT_12680</name>
</gene>
<dbReference type="InterPro" id="IPR004616">
    <property type="entry name" value="Leu/Phe-tRNA_Trfase"/>
</dbReference>
<dbReference type="Gene3D" id="3.30.70.3550">
    <property type="entry name" value="Leucyl/phenylalanyl-tRNA-protein transferase, N-terminal domain"/>
    <property type="match status" value="1"/>
</dbReference>
<dbReference type="Proteomes" id="UP001597344">
    <property type="component" value="Unassembled WGS sequence"/>
</dbReference>
<dbReference type="InterPro" id="IPR016181">
    <property type="entry name" value="Acyl_CoA_acyltransferase"/>
</dbReference>
<comment type="caution">
    <text evidence="5">The sequence shown here is derived from an EMBL/GenBank/DDBJ whole genome shotgun (WGS) entry which is preliminary data.</text>
</comment>
<dbReference type="Pfam" id="PF03588">
    <property type="entry name" value="Leu_Phe_trans"/>
    <property type="match status" value="1"/>
</dbReference>
<comment type="similarity">
    <text evidence="4">Belongs to the L/F-transferase family.</text>
</comment>
<comment type="subcellular location">
    <subcellularLocation>
        <location evidence="4">Cytoplasm</location>
    </subcellularLocation>
</comment>
<reference evidence="6" key="1">
    <citation type="journal article" date="2019" name="Int. J. Syst. Evol. Microbiol.">
        <title>The Global Catalogue of Microorganisms (GCM) 10K type strain sequencing project: providing services to taxonomists for standard genome sequencing and annotation.</title>
        <authorList>
            <consortium name="The Broad Institute Genomics Platform"/>
            <consortium name="The Broad Institute Genome Sequencing Center for Infectious Disease"/>
            <person name="Wu L."/>
            <person name="Ma J."/>
        </authorList>
    </citation>
    <scope>NUCLEOTIDE SEQUENCE [LARGE SCALE GENOMIC DNA]</scope>
    <source>
        <strain evidence="6">DT92</strain>
    </source>
</reference>
<organism evidence="5 6">
    <name type="scientific">Aquimarina celericrescens</name>
    <dbReference type="NCBI Taxonomy" id="1964542"/>
    <lineage>
        <taxon>Bacteria</taxon>
        <taxon>Pseudomonadati</taxon>
        <taxon>Bacteroidota</taxon>
        <taxon>Flavobacteriia</taxon>
        <taxon>Flavobacteriales</taxon>
        <taxon>Flavobacteriaceae</taxon>
        <taxon>Aquimarina</taxon>
    </lineage>
</organism>
<dbReference type="PANTHER" id="PTHR30098">
    <property type="entry name" value="LEUCYL/PHENYLALANYL-TRNA--PROTEIN TRANSFERASE"/>
    <property type="match status" value="1"/>
</dbReference>
<dbReference type="EMBL" id="JBHUHY010000013">
    <property type="protein sequence ID" value="MFD2187649.1"/>
    <property type="molecule type" value="Genomic_DNA"/>
</dbReference>
<dbReference type="NCBIfam" id="TIGR00667">
    <property type="entry name" value="aat"/>
    <property type="match status" value="1"/>
</dbReference>
<proteinExistence type="inferred from homology"/>
<dbReference type="GO" id="GO:0008914">
    <property type="term" value="F:leucyl-tRNA--protein transferase activity"/>
    <property type="evidence" value="ECO:0007669"/>
    <property type="project" value="UniProtKB-EC"/>
</dbReference>
<dbReference type="Gene3D" id="3.40.630.70">
    <property type="entry name" value="Leucyl/phenylalanyl-tRNA-protein transferase, C-terminal domain"/>
    <property type="match status" value="1"/>
</dbReference>
<evidence type="ECO:0000256" key="1">
    <source>
        <dbReference type="ARBA" id="ARBA00022490"/>
    </source>
</evidence>
<dbReference type="HAMAP" id="MF_00688">
    <property type="entry name" value="Leu_Phe_trans"/>
    <property type="match status" value="1"/>
</dbReference>
<keyword evidence="3 4" id="KW-0012">Acyltransferase</keyword>
<keyword evidence="6" id="KW-1185">Reference proteome</keyword>
<comment type="catalytic activity">
    <reaction evidence="4">
        <text>N-terminal L-lysyl-[protein] + L-leucyl-tRNA(Leu) = N-terminal L-leucyl-L-lysyl-[protein] + tRNA(Leu) + H(+)</text>
        <dbReference type="Rhea" id="RHEA:12340"/>
        <dbReference type="Rhea" id="RHEA-COMP:9613"/>
        <dbReference type="Rhea" id="RHEA-COMP:9622"/>
        <dbReference type="Rhea" id="RHEA-COMP:12670"/>
        <dbReference type="Rhea" id="RHEA-COMP:12671"/>
        <dbReference type="ChEBI" id="CHEBI:15378"/>
        <dbReference type="ChEBI" id="CHEBI:65249"/>
        <dbReference type="ChEBI" id="CHEBI:78442"/>
        <dbReference type="ChEBI" id="CHEBI:78494"/>
        <dbReference type="ChEBI" id="CHEBI:133043"/>
        <dbReference type="EC" id="2.3.2.6"/>
    </reaction>
</comment>
<evidence type="ECO:0000313" key="5">
    <source>
        <dbReference type="EMBL" id="MFD2187649.1"/>
    </source>
</evidence>
<evidence type="ECO:0000313" key="6">
    <source>
        <dbReference type="Proteomes" id="UP001597344"/>
    </source>
</evidence>
<accession>A0ABW5AXB0</accession>
<dbReference type="PANTHER" id="PTHR30098:SF2">
    <property type="entry name" value="LEUCYL_PHENYLALANYL-TRNA--PROTEIN TRANSFERASE"/>
    <property type="match status" value="1"/>
</dbReference>
<dbReference type="RefSeq" id="WP_378320655.1">
    <property type="nucleotide sequence ID" value="NZ_JBHUHY010000013.1"/>
</dbReference>
<comment type="catalytic activity">
    <reaction evidence="4">
        <text>L-phenylalanyl-tRNA(Phe) + an N-terminal L-alpha-aminoacyl-[protein] = an N-terminal L-phenylalanyl-L-alpha-aminoacyl-[protein] + tRNA(Phe)</text>
        <dbReference type="Rhea" id="RHEA:43632"/>
        <dbReference type="Rhea" id="RHEA-COMP:9668"/>
        <dbReference type="Rhea" id="RHEA-COMP:9699"/>
        <dbReference type="Rhea" id="RHEA-COMP:10636"/>
        <dbReference type="Rhea" id="RHEA-COMP:10637"/>
        <dbReference type="ChEBI" id="CHEBI:78442"/>
        <dbReference type="ChEBI" id="CHEBI:78531"/>
        <dbReference type="ChEBI" id="CHEBI:78597"/>
        <dbReference type="ChEBI" id="CHEBI:83561"/>
        <dbReference type="EC" id="2.3.2.6"/>
    </reaction>
</comment>
<protein>
    <recommendedName>
        <fullName evidence="4">Leucyl/phenylalanyl-tRNA--protein transferase</fullName>
        <ecNumber evidence="4">2.3.2.6</ecNumber>
    </recommendedName>
    <alternativeName>
        <fullName evidence="4">L/F-transferase</fullName>
    </alternativeName>
    <alternativeName>
        <fullName evidence="4">Leucyltransferase</fullName>
    </alternativeName>
    <alternativeName>
        <fullName evidence="4">Phenyalanyltransferase</fullName>
    </alternativeName>
</protein>
<dbReference type="EC" id="2.3.2.6" evidence="4"/>
<comment type="catalytic activity">
    <reaction evidence="4">
        <text>N-terminal L-arginyl-[protein] + L-leucyl-tRNA(Leu) = N-terminal L-leucyl-L-arginyl-[protein] + tRNA(Leu) + H(+)</text>
        <dbReference type="Rhea" id="RHEA:50416"/>
        <dbReference type="Rhea" id="RHEA-COMP:9613"/>
        <dbReference type="Rhea" id="RHEA-COMP:9622"/>
        <dbReference type="Rhea" id="RHEA-COMP:12672"/>
        <dbReference type="Rhea" id="RHEA-COMP:12673"/>
        <dbReference type="ChEBI" id="CHEBI:15378"/>
        <dbReference type="ChEBI" id="CHEBI:64719"/>
        <dbReference type="ChEBI" id="CHEBI:78442"/>
        <dbReference type="ChEBI" id="CHEBI:78494"/>
        <dbReference type="ChEBI" id="CHEBI:133044"/>
        <dbReference type="EC" id="2.3.2.6"/>
    </reaction>
</comment>
<name>A0ABW5AXB0_9FLAO</name>
<keyword evidence="2 4" id="KW-0808">Transferase</keyword>
<evidence type="ECO:0000256" key="2">
    <source>
        <dbReference type="ARBA" id="ARBA00022679"/>
    </source>
</evidence>
<comment type="function">
    <text evidence="4">Functions in the N-end rule pathway of protein degradation where it conjugates Leu, Phe and, less efficiently, Met from aminoacyl-tRNAs to the N-termini of proteins containing an N-terminal arginine or lysine.</text>
</comment>
<keyword evidence="1 4" id="KW-0963">Cytoplasm</keyword>
<evidence type="ECO:0000256" key="4">
    <source>
        <dbReference type="HAMAP-Rule" id="MF_00688"/>
    </source>
</evidence>
<dbReference type="SUPFAM" id="SSF55729">
    <property type="entry name" value="Acyl-CoA N-acyltransferases (Nat)"/>
    <property type="match status" value="1"/>
</dbReference>
<dbReference type="InterPro" id="IPR042203">
    <property type="entry name" value="Leu/Phe-tRNA_Trfase_C"/>
</dbReference>
<sequence>MYILTDLIQFPPASHADVDGLLAIGGDLSIARLLEAYNNGIFPWYSADQPILWFSPDPRMVLFPTELKVSKSMKQLIKKDQFKVTFNKDFESVIHHCAHIKRREQEGTWITNEMQRAYTKLHELGHAISVEVWKNEELAGGLYGIWLESKKIFCGESMFSSVSNASKYGFIKLVEKLQQKEVKLIDCQVYTDHLASLGAREIPREEFLKYLSNS</sequence>